<organism evidence="1 2">
    <name type="scientific">Caerostris darwini</name>
    <dbReference type="NCBI Taxonomy" id="1538125"/>
    <lineage>
        <taxon>Eukaryota</taxon>
        <taxon>Metazoa</taxon>
        <taxon>Ecdysozoa</taxon>
        <taxon>Arthropoda</taxon>
        <taxon>Chelicerata</taxon>
        <taxon>Arachnida</taxon>
        <taxon>Araneae</taxon>
        <taxon>Araneomorphae</taxon>
        <taxon>Entelegynae</taxon>
        <taxon>Araneoidea</taxon>
        <taxon>Araneidae</taxon>
        <taxon>Caerostris</taxon>
    </lineage>
</organism>
<dbReference type="Proteomes" id="UP001054837">
    <property type="component" value="Unassembled WGS sequence"/>
</dbReference>
<dbReference type="EMBL" id="BPLQ01000233">
    <property type="protein sequence ID" value="GIX69158.1"/>
    <property type="molecule type" value="Genomic_DNA"/>
</dbReference>
<accession>A0AAV4M9Z0</accession>
<reference evidence="1 2" key="1">
    <citation type="submission" date="2021-06" db="EMBL/GenBank/DDBJ databases">
        <title>Caerostris darwini draft genome.</title>
        <authorList>
            <person name="Kono N."/>
            <person name="Arakawa K."/>
        </authorList>
    </citation>
    <scope>NUCLEOTIDE SEQUENCE [LARGE SCALE GENOMIC DNA]</scope>
</reference>
<sequence length="103" mass="12055">MRDRRIFPRIERGPLLGCKKRHSGVKSHLNHPISSLSAILDLFIKCNPLMRRGFPLFEKRKNLMTVRISTISEKDCANCMTEKFNLSSIFFFSPPYRLCVRLQ</sequence>
<gene>
    <name evidence="1" type="ORF">CDAR_486271</name>
</gene>
<keyword evidence="2" id="KW-1185">Reference proteome</keyword>
<dbReference type="AlphaFoldDB" id="A0AAV4M9Z0"/>
<name>A0AAV4M9Z0_9ARAC</name>
<proteinExistence type="predicted"/>
<comment type="caution">
    <text evidence="1">The sequence shown here is derived from an EMBL/GenBank/DDBJ whole genome shotgun (WGS) entry which is preliminary data.</text>
</comment>
<evidence type="ECO:0000313" key="1">
    <source>
        <dbReference type="EMBL" id="GIX69158.1"/>
    </source>
</evidence>
<protein>
    <submittedName>
        <fullName evidence="1">Uncharacterized protein</fullName>
    </submittedName>
</protein>
<evidence type="ECO:0000313" key="2">
    <source>
        <dbReference type="Proteomes" id="UP001054837"/>
    </source>
</evidence>